<sequence length="235" mass="26773">MYKGVYLASMGMLADITKLDTLSNNISNAETIGYKADNLAFKTYLEKRLHSFKPMPQEKKVEIKDIGKFEQAVILDEVKTDFTQGNIEHTENMLDFAIDGSGFFVVEKNGEKLYTRAGNFKISSDGFLVTSEGYYVLDKNDQRIKISNKSDLINNIKVVDLDNPRKIGYTFYKGQEIEKENFRILQGYVEKSNVNIVKEMVKMIEANRHYEVLSKAVTVHDELLNKSINSAGNLK</sequence>
<comment type="caution">
    <text evidence="6">The sequence shown here is derived from an EMBL/GenBank/DDBJ whole genome shotgun (WGS) entry which is preliminary data.</text>
</comment>
<name>A0A841GN78_9BACT</name>
<gene>
    <name evidence="6" type="ORF">HNP65_001052</name>
</gene>
<dbReference type="PANTHER" id="PTHR30435">
    <property type="entry name" value="FLAGELLAR PROTEIN"/>
    <property type="match status" value="1"/>
</dbReference>
<organism evidence="6 7">
    <name type="scientific">Thermosipho japonicus</name>
    <dbReference type="NCBI Taxonomy" id="90323"/>
    <lineage>
        <taxon>Bacteria</taxon>
        <taxon>Thermotogati</taxon>
        <taxon>Thermotogota</taxon>
        <taxon>Thermotogae</taxon>
        <taxon>Thermotogales</taxon>
        <taxon>Fervidobacteriaceae</taxon>
        <taxon>Thermosipho</taxon>
    </lineage>
</organism>
<evidence type="ECO:0000259" key="5">
    <source>
        <dbReference type="Pfam" id="PF22692"/>
    </source>
</evidence>
<dbReference type="EMBL" id="JACHEX010000002">
    <property type="protein sequence ID" value="MBB6062614.1"/>
    <property type="molecule type" value="Genomic_DNA"/>
</dbReference>
<keyword evidence="6" id="KW-0969">Cilium</keyword>
<keyword evidence="6" id="KW-0282">Flagellum</keyword>
<dbReference type="InterPro" id="IPR020013">
    <property type="entry name" value="Flagellar_FlgE/F/G"/>
</dbReference>
<protein>
    <submittedName>
        <fullName evidence="6">Flagellar basal-body rod protein FlgG</fullName>
    </submittedName>
</protein>
<dbReference type="PROSITE" id="PS00588">
    <property type="entry name" value="FLAGELLA_BB_ROD"/>
    <property type="match status" value="1"/>
</dbReference>
<dbReference type="Proteomes" id="UP000555828">
    <property type="component" value="Unassembled WGS sequence"/>
</dbReference>
<dbReference type="InterPro" id="IPR037925">
    <property type="entry name" value="FlgE/F/G-like"/>
</dbReference>
<proteinExistence type="inferred from homology"/>
<keyword evidence="6" id="KW-0966">Cell projection</keyword>
<dbReference type="Pfam" id="PF22692">
    <property type="entry name" value="LlgE_F_G_D1"/>
    <property type="match status" value="1"/>
</dbReference>
<evidence type="ECO:0000256" key="1">
    <source>
        <dbReference type="ARBA" id="ARBA00009677"/>
    </source>
</evidence>
<dbReference type="InterPro" id="IPR053967">
    <property type="entry name" value="LlgE_F_G-like_D1"/>
</dbReference>
<reference evidence="6 7" key="1">
    <citation type="submission" date="2020-08" db="EMBL/GenBank/DDBJ databases">
        <title>Genomic Encyclopedia of Type Strains, Phase IV (KMG-IV): sequencing the most valuable type-strain genomes for metagenomic binning, comparative biology and taxonomic classification.</title>
        <authorList>
            <person name="Goeker M."/>
        </authorList>
    </citation>
    <scope>NUCLEOTIDE SEQUENCE [LARGE SCALE GENOMIC DNA]</scope>
    <source>
        <strain evidence="6 7">DSM 13481</strain>
    </source>
</reference>
<evidence type="ECO:0000259" key="3">
    <source>
        <dbReference type="Pfam" id="PF00460"/>
    </source>
</evidence>
<evidence type="ECO:0000259" key="4">
    <source>
        <dbReference type="Pfam" id="PF06429"/>
    </source>
</evidence>
<evidence type="ECO:0000256" key="2">
    <source>
        <dbReference type="RuleBase" id="RU362116"/>
    </source>
</evidence>
<keyword evidence="2" id="KW-0975">Bacterial flagellum</keyword>
<dbReference type="RefSeq" id="WP_184619268.1">
    <property type="nucleotide sequence ID" value="NZ_JACHEX010000002.1"/>
</dbReference>
<comment type="subcellular location">
    <subcellularLocation>
        <location evidence="2">Bacterial flagellum basal body</location>
    </subcellularLocation>
</comment>
<feature type="domain" description="Flagellar hook protein FlgE/F/G-like D1" evidence="5">
    <location>
        <begin position="97"/>
        <end position="149"/>
    </location>
</feature>
<dbReference type="InterPro" id="IPR019776">
    <property type="entry name" value="Flagellar_basal_body_rod_CS"/>
</dbReference>
<dbReference type="GO" id="GO:0009425">
    <property type="term" value="C:bacterial-type flagellum basal body"/>
    <property type="evidence" value="ECO:0007669"/>
    <property type="project" value="UniProtKB-SubCell"/>
</dbReference>
<dbReference type="Pfam" id="PF06429">
    <property type="entry name" value="Flg_bbr_C"/>
    <property type="match status" value="1"/>
</dbReference>
<dbReference type="NCBIfam" id="TIGR03506">
    <property type="entry name" value="FlgEFG_subfam"/>
    <property type="match status" value="1"/>
</dbReference>
<feature type="domain" description="Flagellar basal body rod protein N-terminal" evidence="3">
    <location>
        <begin position="11"/>
        <end position="35"/>
    </location>
</feature>
<keyword evidence="7" id="KW-1185">Reference proteome</keyword>
<dbReference type="InterPro" id="IPR001444">
    <property type="entry name" value="Flag_bb_rod_N"/>
</dbReference>
<dbReference type="PANTHER" id="PTHR30435:SF19">
    <property type="entry name" value="FLAGELLAR BASAL-BODY ROD PROTEIN FLGG"/>
    <property type="match status" value="1"/>
</dbReference>
<evidence type="ECO:0000313" key="7">
    <source>
        <dbReference type="Proteomes" id="UP000555828"/>
    </source>
</evidence>
<evidence type="ECO:0000313" key="6">
    <source>
        <dbReference type="EMBL" id="MBB6062614.1"/>
    </source>
</evidence>
<dbReference type="InterPro" id="IPR010930">
    <property type="entry name" value="Flg_bb/hook_C_dom"/>
</dbReference>
<dbReference type="SUPFAM" id="SSF117143">
    <property type="entry name" value="Flagellar hook protein flgE"/>
    <property type="match status" value="1"/>
</dbReference>
<feature type="domain" description="Flagellar basal-body/hook protein C-terminal" evidence="4">
    <location>
        <begin position="186"/>
        <end position="229"/>
    </location>
</feature>
<dbReference type="Pfam" id="PF00460">
    <property type="entry name" value="Flg_bb_rod"/>
    <property type="match status" value="1"/>
</dbReference>
<dbReference type="GO" id="GO:0071978">
    <property type="term" value="P:bacterial-type flagellum-dependent swarming motility"/>
    <property type="evidence" value="ECO:0007669"/>
    <property type="project" value="TreeGrafter"/>
</dbReference>
<comment type="similarity">
    <text evidence="1 2">Belongs to the flagella basal body rod proteins family.</text>
</comment>
<accession>A0A841GN78</accession>
<dbReference type="AlphaFoldDB" id="A0A841GN78"/>